<protein>
    <submittedName>
        <fullName evidence="3">Uncharacterized protein</fullName>
    </submittedName>
</protein>
<dbReference type="OrthoDB" id="3577882at2"/>
<keyword evidence="2" id="KW-0812">Transmembrane</keyword>
<keyword evidence="4" id="KW-1185">Reference proteome</keyword>
<accession>A0A543FPW0</accession>
<dbReference type="Proteomes" id="UP000319818">
    <property type="component" value="Unassembled WGS sequence"/>
</dbReference>
<reference evidence="3 4" key="1">
    <citation type="submission" date="2019-06" db="EMBL/GenBank/DDBJ databases">
        <title>Sequencing the genomes of 1000 actinobacteria strains.</title>
        <authorList>
            <person name="Klenk H.-P."/>
        </authorList>
    </citation>
    <scope>NUCLEOTIDE SEQUENCE [LARGE SCALE GENOMIC DNA]</scope>
    <source>
        <strain evidence="3 4">DSM 45511</strain>
    </source>
</reference>
<dbReference type="RefSeq" id="WP_142107175.1">
    <property type="nucleotide sequence ID" value="NZ_VFPH01000003.1"/>
</dbReference>
<proteinExistence type="predicted"/>
<dbReference type="EMBL" id="VFPH01000003">
    <property type="protein sequence ID" value="TQM35880.1"/>
    <property type="molecule type" value="Genomic_DNA"/>
</dbReference>
<feature type="transmembrane region" description="Helical" evidence="2">
    <location>
        <begin position="20"/>
        <end position="45"/>
    </location>
</feature>
<dbReference type="AlphaFoldDB" id="A0A543FPW0"/>
<evidence type="ECO:0000256" key="2">
    <source>
        <dbReference type="SAM" id="Phobius"/>
    </source>
</evidence>
<comment type="caution">
    <text evidence="3">The sequence shown here is derived from an EMBL/GenBank/DDBJ whole genome shotgun (WGS) entry which is preliminary data.</text>
</comment>
<name>A0A543FPW0_9PSEU</name>
<keyword evidence="2" id="KW-1133">Transmembrane helix</keyword>
<gene>
    <name evidence="3" type="ORF">FB388_7325</name>
</gene>
<feature type="region of interest" description="Disordered" evidence="1">
    <location>
        <begin position="66"/>
        <end position="87"/>
    </location>
</feature>
<evidence type="ECO:0000313" key="3">
    <source>
        <dbReference type="EMBL" id="TQM35880.1"/>
    </source>
</evidence>
<evidence type="ECO:0000313" key="4">
    <source>
        <dbReference type="Proteomes" id="UP000319818"/>
    </source>
</evidence>
<sequence length="87" mass="9533">MLRMGAMVVAMELAAGLVAYGYFGWPVLVIGVPVIVLTLVALLVVRASEAPRRRLQEHRASRWDPDAAVPGGLMSGFFEVSKQRRKP</sequence>
<keyword evidence="2" id="KW-0472">Membrane</keyword>
<evidence type="ECO:0000256" key="1">
    <source>
        <dbReference type="SAM" id="MobiDB-lite"/>
    </source>
</evidence>
<organism evidence="3 4">
    <name type="scientific">Pseudonocardia cypriaca</name>
    <dbReference type="NCBI Taxonomy" id="882449"/>
    <lineage>
        <taxon>Bacteria</taxon>
        <taxon>Bacillati</taxon>
        <taxon>Actinomycetota</taxon>
        <taxon>Actinomycetes</taxon>
        <taxon>Pseudonocardiales</taxon>
        <taxon>Pseudonocardiaceae</taxon>
        <taxon>Pseudonocardia</taxon>
    </lineage>
</organism>